<dbReference type="Proteomes" id="UP000182510">
    <property type="component" value="Chromosome"/>
</dbReference>
<dbReference type="GO" id="GO:0015562">
    <property type="term" value="F:efflux transmembrane transporter activity"/>
    <property type="evidence" value="ECO:0007669"/>
    <property type="project" value="InterPro"/>
</dbReference>
<evidence type="ECO:0000256" key="5">
    <source>
        <dbReference type="ARBA" id="ARBA00022692"/>
    </source>
</evidence>
<sequence>MNMRFVWLIFLPLFGLAQQQDSLYLGFEEYLEMVKMYHPVVKQAKLLGERGEADLLKARGGFDPKLEAGYNRKDFKDTRYYDLFNSTFKVPTWYGVELKAKFEKNEGVYLNPQNKVPEEGLFAAGISVPVGQGLWINERMAALKKAKAYRQQIRADQQLAVNEILYEASLAYFEWFAKYKELYLYENFIENAERRYNGILKSYRAGDKPAIDTLEANIQIQDRGLSLEQAQLEFFKASMNLGTFLWADENTPLELQEQVYPSPKLGEDIMNSGGLYFEEELAGHPKLRSLEYKLEILEFDKKLKANKLLPKLDLEYNFLSGDPDILRSYVNENYKIGFNFSIPLFLRKERGDLKLSQLKLENAELELMSQELQLRNKIRSLREQFASYLEQVEMINALVDSYTSMLKAEERKLELGESSVFLVNTREKSLISARLKQIAIKQKLWDTRAELKKVLALYEG</sequence>
<evidence type="ECO:0000256" key="6">
    <source>
        <dbReference type="ARBA" id="ARBA00023136"/>
    </source>
</evidence>
<keyword evidence="8" id="KW-0175">Coiled coil</keyword>
<dbReference type="InterPro" id="IPR003423">
    <property type="entry name" value="OMP_efflux"/>
</dbReference>
<dbReference type="GO" id="GO:1990281">
    <property type="term" value="C:efflux pump complex"/>
    <property type="evidence" value="ECO:0007669"/>
    <property type="project" value="TreeGrafter"/>
</dbReference>
<comment type="similarity">
    <text evidence="2">Belongs to the outer membrane factor (OMF) (TC 1.B.17) family.</text>
</comment>
<dbReference type="PANTHER" id="PTHR30026:SF20">
    <property type="entry name" value="OUTER MEMBRANE PROTEIN TOLC"/>
    <property type="match status" value="1"/>
</dbReference>
<protein>
    <submittedName>
        <fullName evidence="9">Transporter</fullName>
    </submittedName>
</protein>
<keyword evidence="10" id="KW-1185">Reference proteome</keyword>
<dbReference type="Gene3D" id="1.20.1600.10">
    <property type="entry name" value="Outer membrane efflux proteins (OEP)"/>
    <property type="match status" value="1"/>
</dbReference>
<dbReference type="STRING" id="1913577.LPB144_02410"/>
<evidence type="ECO:0000256" key="7">
    <source>
        <dbReference type="ARBA" id="ARBA00023237"/>
    </source>
</evidence>
<dbReference type="GO" id="GO:0009279">
    <property type="term" value="C:cell outer membrane"/>
    <property type="evidence" value="ECO:0007669"/>
    <property type="project" value="UniProtKB-SubCell"/>
</dbReference>
<evidence type="ECO:0000256" key="8">
    <source>
        <dbReference type="SAM" id="Coils"/>
    </source>
</evidence>
<organism evidence="9 10">
    <name type="scientific">Christiangramia salexigens</name>
    <dbReference type="NCBI Taxonomy" id="1913577"/>
    <lineage>
        <taxon>Bacteria</taxon>
        <taxon>Pseudomonadati</taxon>
        <taxon>Bacteroidota</taxon>
        <taxon>Flavobacteriia</taxon>
        <taxon>Flavobacteriales</taxon>
        <taxon>Flavobacteriaceae</taxon>
        <taxon>Christiangramia</taxon>
    </lineage>
</organism>
<keyword evidence="5" id="KW-0812">Transmembrane</keyword>
<keyword evidence="3" id="KW-0813">Transport</keyword>
<dbReference type="AlphaFoldDB" id="A0A1L3J8A8"/>
<evidence type="ECO:0000256" key="4">
    <source>
        <dbReference type="ARBA" id="ARBA00022452"/>
    </source>
</evidence>
<evidence type="ECO:0000256" key="3">
    <source>
        <dbReference type="ARBA" id="ARBA00022448"/>
    </source>
</evidence>
<name>A0A1L3J8A8_9FLAO</name>
<keyword evidence="7" id="KW-0998">Cell outer membrane</keyword>
<evidence type="ECO:0000256" key="1">
    <source>
        <dbReference type="ARBA" id="ARBA00004442"/>
    </source>
</evidence>
<dbReference type="PANTHER" id="PTHR30026">
    <property type="entry name" value="OUTER MEMBRANE PROTEIN TOLC"/>
    <property type="match status" value="1"/>
</dbReference>
<evidence type="ECO:0000313" key="9">
    <source>
        <dbReference type="EMBL" id="APG61350.1"/>
    </source>
</evidence>
<dbReference type="EMBL" id="CP018153">
    <property type="protein sequence ID" value="APG61350.1"/>
    <property type="molecule type" value="Genomic_DNA"/>
</dbReference>
<proteinExistence type="inferred from homology"/>
<keyword evidence="6" id="KW-0472">Membrane</keyword>
<dbReference type="GO" id="GO:0015288">
    <property type="term" value="F:porin activity"/>
    <property type="evidence" value="ECO:0007669"/>
    <property type="project" value="TreeGrafter"/>
</dbReference>
<dbReference type="KEGG" id="grl:LPB144_02410"/>
<keyword evidence="4" id="KW-1134">Transmembrane beta strand</keyword>
<dbReference type="InterPro" id="IPR051906">
    <property type="entry name" value="TolC-like"/>
</dbReference>
<evidence type="ECO:0000256" key="2">
    <source>
        <dbReference type="ARBA" id="ARBA00007613"/>
    </source>
</evidence>
<dbReference type="Pfam" id="PF02321">
    <property type="entry name" value="OEP"/>
    <property type="match status" value="1"/>
</dbReference>
<accession>A0A1L3J8A8</accession>
<comment type="subcellular location">
    <subcellularLocation>
        <location evidence="1">Cell outer membrane</location>
    </subcellularLocation>
</comment>
<dbReference type="SUPFAM" id="SSF56954">
    <property type="entry name" value="Outer membrane efflux proteins (OEP)"/>
    <property type="match status" value="1"/>
</dbReference>
<gene>
    <name evidence="9" type="ORF">LPB144_02410</name>
</gene>
<reference evidence="9 10" key="1">
    <citation type="submission" date="2016-11" db="EMBL/GenBank/DDBJ databases">
        <title>Gramella sp. LPB0144 isolated from marine environment.</title>
        <authorList>
            <person name="Kim E."/>
            <person name="Yi H."/>
        </authorList>
    </citation>
    <scope>NUCLEOTIDE SEQUENCE [LARGE SCALE GENOMIC DNA]</scope>
    <source>
        <strain evidence="9 10">LPB0144</strain>
    </source>
</reference>
<feature type="coiled-coil region" evidence="8">
    <location>
        <begin position="346"/>
        <end position="391"/>
    </location>
</feature>
<evidence type="ECO:0000313" key="10">
    <source>
        <dbReference type="Proteomes" id="UP000182510"/>
    </source>
</evidence>